<dbReference type="SUPFAM" id="SSF81296">
    <property type="entry name" value="E set domains"/>
    <property type="match status" value="1"/>
</dbReference>
<evidence type="ECO:0000256" key="1">
    <source>
        <dbReference type="ARBA" id="ARBA00022729"/>
    </source>
</evidence>
<dbReference type="Proteomes" id="UP001172457">
    <property type="component" value="Chromosome 3"/>
</dbReference>
<evidence type="ECO:0008006" key="6">
    <source>
        <dbReference type="Google" id="ProtNLM"/>
    </source>
</evidence>
<evidence type="ECO:0000313" key="5">
    <source>
        <dbReference type="Proteomes" id="UP001172457"/>
    </source>
</evidence>
<gene>
    <name evidence="4" type="ORF">OSB04_013730</name>
</gene>
<keyword evidence="1" id="KW-0732">Signal</keyword>
<keyword evidence="5" id="KW-1185">Reference proteome</keyword>
<name>A0AA38WRF6_9ASTR</name>
<reference evidence="4" key="1">
    <citation type="submission" date="2023-03" db="EMBL/GenBank/DDBJ databases">
        <title>Chromosome-scale reference genome and RAD-based genetic map of yellow starthistle (Centaurea solstitialis) reveal putative structural variation and QTLs associated with invader traits.</title>
        <authorList>
            <person name="Reatini B."/>
            <person name="Cang F.A."/>
            <person name="Jiang Q."/>
            <person name="Mckibben M.T.W."/>
            <person name="Barker M.S."/>
            <person name="Rieseberg L.H."/>
            <person name="Dlugosch K.M."/>
        </authorList>
    </citation>
    <scope>NUCLEOTIDE SEQUENCE</scope>
    <source>
        <strain evidence="4">CAN-66</strain>
        <tissue evidence="4">Leaf</tissue>
    </source>
</reference>
<accession>A0AA38WRF6</accession>
<dbReference type="EMBL" id="JARYMX010000003">
    <property type="protein sequence ID" value="KAJ9559116.1"/>
    <property type="molecule type" value="Genomic_DNA"/>
</dbReference>
<dbReference type="Gene3D" id="2.60.40.770">
    <property type="match status" value="1"/>
</dbReference>
<dbReference type="InterPro" id="IPR003172">
    <property type="entry name" value="ML_dom"/>
</dbReference>
<sequence length="152" mass="16684">MEGIRIKILLYSIFIIAPSIYATDFKYCKKKEYVIKVKEVVVAPDPITRGTETSFTISAYTDKPISGGKVVIDVAYFGWNVYSQTGDLCDKSSCPIPAGDFAISHSQLLPTFAPPGSYTLSLKMQDGNKNELTCIKFSFSIGFLNSEGLVDS</sequence>
<feature type="domain" description="MD-2-related lipid-recognition" evidence="2">
    <location>
        <begin position="25"/>
        <end position="139"/>
    </location>
</feature>
<evidence type="ECO:0000259" key="3">
    <source>
        <dbReference type="SMART" id="SM01320"/>
    </source>
</evidence>
<dbReference type="Pfam" id="PF02221">
    <property type="entry name" value="E1_DerP2_DerF2"/>
    <property type="match status" value="1"/>
</dbReference>
<protein>
    <recommendedName>
        <fullName evidence="6">MD-2-related lipid-recognition domain-containing protein</fullName>
    </recommendedName>
</protein>
<evidence type="ECO:0000259" key="2">
    <source>
        <dbReference type="SMART" id="SM00737"/>
    </source>
</evidence>
<dbReference type="PANTHER" id="PTHR11306">
    <property type="entry name" value="NIEMANN PICK TYPE C2 PROTEIN NPC2-RELATED"/>
    <property type="match status" value="1"/>
</dbReference>
<feature type="domain" description="ML-like" evidence="3">
    <location>
        <begin position="18"/>
        <end position="146"/>
    </location>
</feature>
<dbReference type="InterPro" id="IPR014756">
    <property type="entry name" value="Ig_E-set"/>
</dbReference>
<comment type="caution">
    <text evidence="4">The sequence shown here is derived from an EMBL/GenBank/DDBJ whole genome shotgun (WGS) entry which is preliminary data.</text>
</comment>
<evidence type="ECO:0000313" key="4">
    <source>
        <dbReference type="EMBL" id="KAJ9559116.1"/>
    </source>
</evidence>
<dbReference type="CDD" id="cd00917">
    <property type="entry name" value="PG-PI_TP"/>
    <property type="match status" value="1"/>
</dbReference>
<dbReference type="InterPro" id="IPR032800">
    <property type="entry name" value="TRP_N"/>
</dbReference>
<dbReference type="PANTHER" id="PTHR11306:SF43">
    <property type="entry name" value="IMMUNOGLOBULIN E-SET-RELATED"/>
    <property type="match status" value="1"/>
</dbReference>
<dbReference type="InterPro" id="IPR033917">
    <property type="entry name" value="ML_PG-PI_TP"/>
</dbReference>
<dbReference type="AlphaFoldDB" id="A0AA38WRF6"/>
<dbReference type="GO" id="GO:0032366">
    <property type="term" value="P:intracellular sterol transport"/>
    <property type="evidence" value="ECO:0007669"/>
    <property type="project" value="InterPro"/>
</dbReference>
<organism evidence="4 5">
    <name type="scientific">Centaurea solstitialis</name>
    <name type="common">yellow star-thistle</name>
    <dbReference type="NCBI Taxonomy" id="347529"/>
    <lineage>
        <taxon>Eukaryota</taxon>
        <taxon>Viridiplantae</taxon>
        <taxon>Streptophyta</taxon>
        <taxon>Embryophyta</taxon>
        <taxon>Tracheophyta</taxon>
        <taxon>Spermatophyta</taxon>
        <taxon>Magnoliopsida</taxon>
        <taxon>eudicotyledons</taxon>
        <taxon>Gunneridae</taxon>
        <taxon>Pentapetalae</taxon>
        <taxon>asterids</taxon>
        <taxon>campanulids</taxon>
        <taxon>Asterales</taxon>
        <taxon>Asteraceae</taxon>
        <taxon>Carduoideae</taxon>
        <taxon>Cardueae</taxon>
        <taxon>Centaureinae</taxon>
        <taxon>Centaurea</taxon>
    </lineage>
</organism>
<dbReference type="InterPro" id="IPR039670">
    <property type="entry name" value="NPC2-like"/>
</dbReference>
<proteinExistence type="predicted"/>
<dbReference type="GO" id="GO:0032934">
    <property type="term" value="F:sterol binding"/>
    <property type="evidence" value="ECO:0007669"/>
    <property type="project" value="InterPro"/>
</dbReference>
<dbReference type="SMART" id="SM00737">
    <property type="entry name" value="ML"/>
    <property type="match status" value="1"/>
</dbReference>
<dbReference type="SMART" id="SM01320">
    <property type="entry name" value="TRP_N"/>
    <property type="match status" value="1"/>
</dbReference>